<dbReference type="AlphaFoldDB" id="A0A2Z6AX47"/>
<accession>A0A2Z6AX47</accession>
<dbReference type="RefSeq" id="WP_172961645.1">
    <property type="nucleotide sequence ID" value="NZ_AP017378.1"/>
</dbReference>
<evidence type="ECO:0000313" key="3">
    <source>
        <dbReference type="Proteomes" id="UP000269883"/>
    </source>
</evidence>
<dbReference type="EMBL" id="AP017378">
    <property type="protein sequence ID" value="BBD07827.1"/>
    <property type="molecule type" value="Genomic_DNA"/>
</dbReference>
<dbReference type="GO" id="GO:0016757">
    <property type="term" value="F:glycosyltransferase activity"/>
    <property type="evidence" value="ECO:0007669"/>
    <property type="project" value="TreeGrafter"/>
</dbReference>
<dbReference type="Pfam" id="PF13439">
    <property type="entry name" value="Glyco_transf_4"/>
    <property type="match status" value="1"/>
</dbReference>
<evidence type="ECO:0000259" key="1">
    <source>
        <dbReference type="Pfam" id="PF13439"/>
    </source>
</evidence>
<dbReference type="InterPro" id="IPR028098">
    <property type="entry name" value="Glyco_trans_4-like_N"/>
</dbReference>
<feature type="domain" description="Glycosyltransferase subfamily 4-like N-terminal" evidence="1">
    <location>
        <begin position="56"/>
        <end position="175"/>
    </location>
</feature>
<dbReference type="PANTHER" id="PTHR12526:SF636">
    <property type="entry name" value="BLL3647 PROTEIN"/>
    <property type="match status" value="1"/>
</dbReference>
<protein>
    <submittedName>
        <fullName evidence="2">Glycosyl transferase group 1</fullName>
    </submittedName>
</protein>
<dbReference type="Pfam" id="PF13692">
    <property type="entry name" value="Glyco_trans_1_4"/>
    <property type="match status" value="1"/>
</dbReference>
<proteinExistence type="predicted"/>
<sequence length="369" mass="40573">MMAPDLPEILIHTLLRGMGGTSAIARALHAVIPHSVYSFECDDGLCEDGQGAVSPEDLGRYAKQENIGLVHLHATQDWESCLEGLIRAGIPSVITLHDCRALTGGCPYPLQCKAWEDGCLPECPRLYPASDQVARGRRSLLRELGPTIVAPSRWMVVMARAILPELDVRVIPNGVPWPETLPLRSEARQAVGVAPGARMVLFVAHGGVEAVFKQGEYFLKAFKQIKARVPEAICYVVGGKRMERHGDVVLWPYADSQTMARIMRAADVLAYPTLADNHPLVVLEAMSMALPVVAFASGGVPEQIARPGAGVLVPPGRWGLLQQEIVRLLERPVQARRLGETARIWGGDRFRQERMVSDYLKLYSRLTRI</sequence>
<organism evidence="2 3">
    <name type="scientific">Desulfovibrio ferrophilus</name>
    <dbReference type="NCBI Taxonomy" id="241368"/>
    <lineage>
        <taxon>Bacteria</taxon>
        <taxon>Pseudomonadati</taxon>
        <taxon>Thermodesulfobacteriota</taxon>
        <taxon>Desulfovibrionia</taxon>
        <taxon>Desulfovibrionales</taxon>
        <taxon>Desulfovibrionaceae</taxon>
        <taxon>Desulfovibrio</taxon>
    </lineage>
</organism>
<keyword evidence="2" id="KW-0808">Transferase</keyword>
<name>A0A2Z6AX47_9BACT</name>
<reference evidence="2 3" key="1">
    <citation type="journal article" date="2018" name="Sci. Adv.">
        <title>Multi-heme cytochromes provide a pathway for survival in energy-limited environments.</title>
        <authorList>
            <person name="Deng X."/>
            <person name="Dohmae N."/>
            <person name="Nealson K.H."/>
            <person name="Hashimoto K."/>
            <person name="Okamoto A."/>
        </authorList>
    </citation>
    <scope>NUCLEOTIDE SEQUENCE [LARGE SCALE GENOMIC DNA]</scope>
    <source>
        <strain evidence="2 3">IS5</strain>
    </source>
</reference>
<dbReference type="Gene3D" id="3.40.50.2000">
    <property type="entry name" value="Glycogen Phosphorylase B"/>
    <property type="match status" value="2"/>
</dbReference>
<dbReference type="Proteomes" id="UP000269883">
    <property type="component" value="Chromosome"/>
</dbReference>
<dbReference type="KEGG" id="dfl:DFE_1101"/>
<keyword evidence="3" id="KW-1185">Reference proteome</keyword>
<evidence type="ECO:0000313" key="2">
    <source>
        <dbReference type="EMBL" id="BBD07827.1"/>
    </source>
</evidence>
<dbReference type="PANTHER" id="PTHR12526">
    <property type="entry name" value="GLYCOSYLTRANSFERASE"/>
    <property type="match status" value="1"/>
</dbReference>
<gene>
    <name evidence="2" type="ORF">DFE_1101</name>
</gene>
<dbReference type="SUPFAM" id="SSF53756">
    <property type="entry name" value="UDP-Glycosyltransferase/glycogen phosphorylase"/>
    <property type="match status" value="1"/>
</dbReference>